<dbReference type="EMBL" id="FUZV01000001">
    <property type="protein sequence ID" value="SKC49502.1"/>
    <property type="molecule type" value="Genomic_DNA"/>
</dbReference>
<keyword evidence="3" id="KW-1185">Reference proteome</keyword>
<dbReference type="STRING" id="428993.SAMN06296058_0718"/>
<sequence length="76" mass="8480">MNLAATCIERTHRGVAPRAAITAPPNEHRDFVDEGIRLRTFEISALSRDGHVERYTPPPSSGITATRNHKEICNEQ</sequence>
<dbReference type="Proteomes" id="UP000190341">
    <property type="component" value="Unassembled WGS sequence"/>
</dbReference>
<reference evidence="2 3" key="1">
    <citation type="submission" date="2017-02" db="EMBL/GenBank/DDBJ databases">
        <authorList>
            <person name="Peterson S.W."/>
        </authorList>
    </citation>
    <scope>NUCLEOTIDE SEQUENCE [LARGE SCALE GENOMIC DNA]</scope>
    <source>
        <strain evidence="2 3">P15</strain>
    </source>
</reference>
<proteinExistence type="predicted"/>
<evidence type="ECO:0000313" key="2">
    <source>
        <dbReference type="EMBL" id="SKC49502.1"/>
    </source>
</evidence>
<dbReference type="AlphaFoldDB" id="A0A1T5JDZ3"/>
<name>A0A1T5JDZ3_9GAMM</name>
<protein>
    <submittedName>
        <fullName evidence="2">Uncharacterized protein</fullName>
    </submittedName>
</protein>
<organism evidence="2 3">
    <name type="scientific">Pseudoxanthomonas indica</name>
    <dbReference type="NCBI Taxonomy" id="428993"/>
    <lineage>
        <taxon>Bacteria</taxon>
        <taxon>Pseudomonadati</taxon>
        <taxon>Pseudomonadota</taxon>
        <taxon>Gammaproteobacteria</taxon>
        <taxon>Lysobacterales</taxon>
        <taxon>Lysobacteraceae</taxon>
        <taxon>Pseudoxanthomonas</taxon>
    </lineage>
</organism>
<evidence type="ECO:0000313" key="3">
    <source>
        <dbReference type="Proteomes" id="UP000190341"/>
    </source>
</evidence>
<gene>
    <name evidence="2" type="ORF">SAMN06296058_0718</name>
</gene>
<evidence type="ECO:0000256" key="1">
    <source>
        <dbReference type="SAM" id="MobiDB-lite"/>
    </source>
</evidence>
<feature type="region of interest" description="Disordered" evidence="1">
    <location>
        <begin position="50"/>
        <end position="76"/>
    </location>
</feature>
<dbReference type="RefSeq" id="WP_079723097.1">
    <property type="nucleotide sequence ID" value="NZ_BMCL01000003.1"/>
</dbReference>
<accession>A0A1T5JDZ3</accession>